<name>A0A1X0NRK8_9TRYP</name>
<keyword evidence="3" id="KW-1185">Reference proteome</keyword>
<feature type="non-terminal residue" evidence="2">
    <location>
        <position position="125"/>
    </location>
</feature>
<proteinExistence type="predicted"/>
<feature type="chain" id="PRO_5012778038" description="UDP-Gal or UDP-GlcNAc-dependent glycosyltransferase" evidence="1">
    <location>
        <begin position="27"/>
        <end position="125"/>
    </location>
</feature>
<evidence type="ECO:0000313" key="3">
    <source>
        <dbReference type="Proteomes" id="UP000192257"/>
    </source>
</evidence>
<sequence length="125" mass="14232">MSHYRRRLSLLVLASVLVLLVLYTNSREDFWTSNELVQGSTVETTALFHPDEGNGSSEPHLGWSATMCDPRSWLKRGKLRQYCQKYAHLNVPASPVYCERFLRPGMPPCGFYVGGVFRKPLKLLS</sequence>
<evidence type="ECO:0000313" key="2">
    <source>
        <dbReference type="EMBL" id="ORC87345.1"/>
    </source>
</evidence>
<accession>A0A1X0NRK8</accession>
<dbReference type="AlphaFoldDB" id="A0A1X0NRK8"/>
<evidence type="ECO:0008006" key="4">
    <source>
        <dbReference type="Google" id="ProtNLM"/>
    </source>
</evidence>
<dbReference type="Proteomes" id="UP000192257">
    <property type="component" value="Unassembled WGS sequence"/>
</dbReference>
<keyword evidence="1" id="KW-0732">Signal</keyword>
<reference evidence="2 3" key="1">
    <citation type="submission" date="2017-03" db="EMBL/GenBank/DDBJ databases">
        <title>An alternative strategy for trypanosome survival in the mammalian bloodstream revealed through genome and transcriptome analysis of the ubiquitous bovine parasite Trypanosoma (Megatrypanum) theileri.</title>
        <authorList>
            <person name="Kelly S."/>
            <person name="Ivens A."/>
            <person name="Mott A."/>
            <person name="O'Neill E."/>
            <person name="Emms D."/>
            <person name="Macleod O."/>
            <person name="Voorheis P."/>
            <person name="Matthews J."/>
            <person name="Matthews K."/>
            <person name="Carrington M."/>
        </authorList>
    </citation>
    <scope>NUCLEOTIDE SEQUENCE [LARGE SCALE GENOMIC DNA]</scope>
    <source>
        <strain evidence="2">Edinburgh</strain>
    </source>
</reference>
<dbReference type="VEuPathDB" id="TriTrypDB:TM35_000221440"/>
<comment type="caution">
    <text evidence="2">The sequence shown here is derived from an EMBL/GenBank/DDBJ whole genome shotgun (WGS) entry which is preliminary data.</text>
</comment>
<dbReference type="EMBL" id="NBCO01000022">
    <property type="protein sequence ID" value="ORC87345.1"/>
    <property type="molecule type" value="Genomic_DNA"/>
</dbReference>
<organism evidence="2 3">
    <name type="scientific">Trypanosoma theileri</name>
    <dbReference type="NCBI Taxonomy" id="67003"/>
    <lineage>
        <taxon>Eukaryota</taxon>
        <taxon>Discoba</taxon>
        <taxon>Euglenozoa</taxon>
        <taxon>Kinetoplastea</taxon>
        <taxon>Metakinetoplastina</taxon>
        <taxon>Trypanosomatida</taxon>
        <taxon>Trypanosomatidae</taxon>
        <taxon>Trypanosoma</taxon>
    </lineage>
</organism>
<evidence type="ECO:0000256" key="1">
    <source>
        <dbReference type="SAM" id="SignalP"/>
    </source>
</evidence>
<protein>
    <recommendedName>
        <fullName evidence="4">UDP-Gal or UDP-GlcNAc-dependent glycosyltransferase</fullName>
    </recommendedName>
</protein>
<feature type="signal peptide" evidence="1">
    <location>
        <begin position="1"/>
        <end position="26"/>
    </location>
</feature>
<gene>
    <name evidence="2" type="ORF">TM35_000221440</name>
</gene>
<dbReference type="GeneID" id="39986971"/>
<dbReference type="RefSeq" id="XP_028881411.1">
    <property type="nucleotide sequence ID" value="XM_029027191.1"/>
</dbReference>